<dbReference type="PANTHER" id="PTHR43244:SF1">
    <property type="entry name" value="5,10-METHYLENETETRAHYDROMETHANOPTERIN REDUCTASE"/>
    <property type="match status" value="1"/>
</dbReference>
<organism evidence="3 4">
    <name type="scientific">Novilysobacter luteus</name>
    <dbReference type="NCBI Taxonomy" id="2822368"/>
    <lineage>
        <taxon>Bacteria</taxon>
        <taxon>Pseudomonadati</taxon>
        <taxon>Pseudomonadota</taxon>
        <taxon>Gammaproteobacteria</taxon>
        <taxon>Lysobacterales</taxon>
        <taxon>Lysobacteraceae</taxon>
        <taxon>Novilysobacter</taxon>
    </lineage>
</organism>
<dbReference type="InterPro" id="IPR019945">
    <property type="entry name" value="F420_G6P_DH-rel"/>
</dbReference>
<reference evidence="3 4" key="1">
    <citation type="submission" date="2021-04" db="EMBL/GenBank/DDBJ databases">
        <authorList>
            <person name="Rodrigo-Torres L."/>
            <person name="Arahal R. D."/>
            <person name="Lucena T."/>
        </authorList>
    </citation>
    <scope>NUCLEOTIDE SEQUENCE [LARGE SCALE GENOMIC DNA]</scope>
    <source>
        <strain evidence="3 4">CECT 30171</strain>
    </source>
</reference>
<dbReference type="GO" id="GO:0052749">
    <property type="term" value="F:glucose-6-phosphate dehydrogenase (coenzyme F420) activity"/>
    <property type="evidence" value="ECO:0007669"/>
    <property type="project" value="UniProtKB-EC"/>
</dbReference>
<keyword evidence="4" id="KW-1185">Reference proteome</keyword>
<dbReference type="Gene3D" id="3.20.20.30">
    <property type="entry name" value="Luciferase-like domain"/>
    <property type="match status" value="1"/>
</dbReference>
<dbReference type="Proteomes" id="UP000680116">
    <property type="component" value="Chromosome"/>
</dbReference>
<sequence>MPRIGYHASHEQFPPDALLDLVIRAKQAGFGAAMCSDHFHPWTRAQGHSGHAWTWLGSAMQATGLETGVVNCPTGRYHPAVIAQAAATLACMHPGRFWLAVGSGEALNETITGEPWPDKDERNRRLHEAVGIIRALWSGETVTRHGALPVEHARLYSLPASPPPLFAAALTPETARWAGAWADGLITVSTERSRMQAVVDAFREGGGAGKPLHLQVKLSFATSDGEAMAGAMEQWRANVLEGDQNQELRTPAEFEAAARDVDEAAMRAAVRISADPVRHRAWLEEDLAMGFDGLYLHNVNRQQERFVDVFGDKVLPGLG</sequence>
<dbReference type="InterPro" id="IPR011251">
    <property type="entry name" value="Luciferase-like_dom"/>
</dbReference>
<feature type="domain" description="Luciferase-like" evidence="2">
    <location>
        <begin position="5"/>
        <end position="285"/>
    </location>
</feature>
<dbReference type="CDD" id="cd01097">
    <property type="entry name" value="Tetrahydromethanopterin_reductase"/>
    <property type="match status" value="1"/>
</dbReference>
<keyword evidence="1 3" id="KW-0560">Oxidoreductase</keyword>
<accession>A0ABM8UGQ7</accession>
<evidence type="ECO:0000256" key="1">
    <source>
        <dbReference type="ARBA" id="ARBA00023002"/>
    </source>
</evidence>
<dbReference type="EMBL" id="OU015430">
    <property type="protein sequence ID" value="CAG4975286.1"/>
    <property type="molecule type" value="Genomic_DNA"/>
</dbReference>
<evidence type="ECO:0000313" key="4">
    <source>
        <dbReference type="Proteomes" id="UP000680116"/>
    </source>
</evidence>
<protein>
    <submittedName>
        <fullName evidence="3">F420-dependent glucose-6-phosphate dehydrogenase</fullName>
        <ecNumber evidence="3">1.1.98.2</ecNumber>
    </submittedName>
</protein>
<dbReference type="InterPro" id="IPR036661">
    <property type="entry name" value="Luciferase-like_sf"/>
</dbReference>
<dbReference type="InterPro" id="IPR050564">
    <property type="entry name" value="F420-G6PD/mer"/>
</dbReference>
<dbReference type="PANTHER" id="PTHR43244">
    <property type="match status" value="1"/>
</dbReference>
<dbReference type="InterPro" id="IPR023907">
    <property type="entry name" value="Non-F420_Flavin_OxRdtase"/>
</dbReference>
<dbReference type="Pfam" id="PF00296">
    <property type="entry name" value="Bac_luciferase"/>
    <property type="match status" value="1"/>
</dbReference>
<gene>
    <name evidence="3" type="primary">fgd1</name>
    <name evidence="3" type="ORF">LYB30171_01880</name>
</gene>
<evidence type="ECO:0000259" key="2">
    <source>
        <dbReference type="Pfam" id="PF00296"/>
    </source>
</evidence>
<proteinExistence type="predicted"/>
<dbReference type="EC" id="1.1.98.2" evidence="3"/>
<dbReference type="RefSeq" id="WP_215218435.1">
    <property type="nucleotide sequence ID" value="NZ_OU015430.1"/>
</dbReference>
<name>A0ABM8UGQ7_9GAMM</name>
<evidence type="ECO:0000313" key="3">
    <source>
        <dbReference type="EMBL" id="CAG4975286.1"/>
    </source>
</evidence>
<dbReference type="SUPFAM" id="SSF51679">
    <property type="entry name" value="Bacterial luciferase-like"/>
    <property type="match status" value="1"/>
</dbReference>
<dbReference type="NCBIfam" id="TIGR03557">
    <property type="entry name" value="F420_G6P_family"/>
    <property type="match status" value="1"/>
</dbReference>
<dbReference type="NCBIfam" id="TIGR03885">
    <property type="entry name" value="flavin_revert"/>
    <property type="match status" value="1"/>
</dbReference>